<dbReference type="GO" id="GO:0003676">
    <property type="term" value="F:nucleic acid binding"/>
    <property type="evidence" value="ECO:0007669"/>
    <property type="project" value="InterPro"/>
</dbReference>
<feature type="region of interest" description="Disordered" evidence="13">
    <location>
        <begin position="593"/>
        <end position="620"/>
    </location>
</feature>
<comment type="function">
    <text evidence="11">ATP-dependent RNA helicase required for 60S ribosomal subunit synthesis. Involved in efficient pre-rRNA processing, predominantly at site A3, which is necessary for the normal formation of 25S and 5.8S rRNAs.</text>
</comment>
<dbReference type="InterPro" id="IPR011545">
    <property type="entry name" value="DEAD/DEAH_box_helicase_dom"/>
</dbReference>
<dbReference type="InterPro" id="IPR014001">
    <property type="entry name" value="Helicase_ATP-bd"/>
</dbReference>
<evidence type="ECO:0000259" key="16">
    <source>
        <dbReference type="PROSITE" id="PS51195"/>
    </source>
</evidence>
<dbReference type="PROSITE" id="PS51192">
    <property type="entry name" value="HELICASE_ATP_BIND_1"/>
    <property type="match status" value="1"/>
</dbReference>
<dbReference type="PROSITE" id="PS00039">
    <property type="entry name" value="DEAD_ATP_HELICASE"/>
    <property type="match status" value="1"/>
</dbReference>
<evidence type="ECO:0000256" key="10">
    <source>
        <dbReference type="ARBA" id="ARBA00023242"/>
    </source>
</evidence>
<feature type="region of interest" description="Disordered" evidence="13">
    <location>
        <begin position="912"/>
        <end position="955"/>
    </location>
</feature>
<dbReference type="SMART" id="SM00490">
    <property type="entry name" value="HELICc"/>
    <property type="match status" value="1"/>
</dbReference>
<dbReference type="Proteomes" id="UP000683925">
    <property type="component" value="Unassembled WGS sequence"/>
</dbReference>
<feature type="domain" description="Helicase C-terminal" evidence="15">
    <location>
        <begin position="324"/>
        <end position="471"/>
    </location>
</feature>
<feature type="domain" description="DEAD-box RNA helicase Q" evidence="16">
    <location>
        <begin position="87"/>
        <end position="115"/>
    </location>
</feature>
<feature type="compositionally biased region" description="Polar residues" evidence="13">
    <location>
        <begin position="656"/>
        <end position="675"/>
    </location>
</feature>
<evidence type="ECO:0000256" key="11">
    <source>
        <dbReference type="ARBA" id="ARBA00037449"/>
    </source>
</evidence>
<evidence type="ECO:0000259" key="15">
    <source>
        <dbReference type="PROSITE" id="PS51194"/>
    </source>
</evidence>
<dbReference type="EC" id="3.6.4.13" evidence="3"/>
<evidence type="ECO:0000256" key="9">
    <source>
        <dbReference type="ARBA" id="ARBA00022840"/>
    </source>
</evidence>
<keyword evidence="10" id="KW-0539">Nucleus</keyword>
<keyword evidence="4" id="KW-0690">Ribosome biogenesis</keyword>
<dbReference type="PROSITE" id="PS51195">
    <property type="entry name" value="Q_MOTIF"/>
    <property type="match status" value="1"/>
</dbReference>
<comment type="subcellular location">
    <subcellularLocation>
        <location evidence="1">Nucleus</location>
        <location evidence="1">Nucleolus</location>
    </subcellularLocation>
</comment>
<evidence type="ECO:0000256" key="8">
    <source>
        <dbReference type="ARBA" id="ARBA00022806"/>
    </source>
</evidence>
<feature type="compositionally biased region" description="Polar residues" evidence="13">
    <location>
        <begin position="1034"/>
        <end position="1048"/>
    </location>
</feature>
<keyword evidence="8" id="KW-0347">Helicase</keyword>
<feature type="region of interest" description="Disordered" evidence="13">
    <location>
        <begin position="723"/>
        <end position="822"/>
    </location>
</feature>
<feature type="compositionally biased region" description="Polar residues" evidence="13">
    <location>
        <begin position="780"/>
        <end position="791"/>
    </location>
</feature>
<dbReference type="InterPro" id="IPR000629">
    <property type="entry name" value="RNA-helicase_DEAD-box_CS"/>
</dbReference>
<dbReference type="Pfam" id="PF00270">
    <property type="entry name" value="DEAD"/>
    <property type="match status" value="1"/>
</dbReference>
<accession>A0A8S1TSA5</accession>
<protein>
    <recommendedName>
        <fullName evidence="3">RNA helicase</fullName>
        <ecNumber evidence="3">3.6.4.13</ecNumber>
    </recommendedName>
</protein>
<dbReference type="EMBL" id="CAJJDP010000032">
    <property type="protein sequence ID" value="CAD8156701.1"/>
    <property type="molecule type" value="Genomic_DNA"/>
</dbReference>
<keyword evidence="5" id="KW-0698">rRNA processing</keyword>
<dbReference type="SMART" id="SM00487">
    <property type="entry name" value="DEXDc"/>
    <property type="match status" value="1"/>
</dbReference>
<keyword evidence="6" id="KW-0547">Nucleotide-binding</keyword>
<evidence type="ECO:0000256" key="3">
    <source>
        <dbReference type="ARBA" id="ARBA00012552"/>
    </source>
</evidence>
<keyword evidence="18" id="KW-1185">Reference proteome</keyword>
<dbReference type="OMA" id="SFDFCAE"/>
<feature type="short sequence motif" description="Q motif" evidence="12">
    <location>
        <begin position="87"/>
        <end position="115"/>
    </location>
</feature>
<dbReference type="OrthoDB" id="307675at2759"/>
<evidence type="ECO:0000256" key="2">
    <source>
        <dbReference type="ARBA" id="ARBA00009334"/>
    </source>
</evidence>
<dbReference type="CDD" id="cd00268">
    <property type="entry name" value="DEADc"/>
    <property type="match status" value="1"/>
</dbReference>
<feature type="region of interest" description="Disordered" evidence="13">
    <location>
        <begin position="649"/>
        <end position="709"/>
    </location>
</feature>
<evidence type="ECO:0000256" key="1">
    <source>
        <dbReference type="ARBA" id="ARBA00004604"/>
    </source>
</evidence>
<evidence type="ECO:0000256" key="5">
    <source>
        <dbReference type="ARBA" id="ARBA00022552"/>
    </source>
</evidence>
<feature type="compositionally biased region" description="Low complexity" evidence="13">
    <location>
        <begin position="575"/>
        <end position="585"/>
    </location>
</feature>
<dbReference type="GO" id="GO:0005524">
    <property type="term" value="F:ATP binding"/>
    <property type="evidence" value="ECO:0007669"/>
    <property type="project" value="UniProtKB-KW"/>
</dbReference>
<keyword evidence="9" id="KW-0067">ATP-binding</keyword>
<feature type="region of interest" description="Disordered" evidence="13">
    <location>
        <begin position="1034"/>
        <end position="1112"/>
    </location>
</feature>
<dbReference type="InterPro" id="IPR001650">
    <property type="entry name" value="Helicase_C-like"/>
</dbReference>
<feature type="compositionally biased region" description="Low complexity" evidence="13">
    <location>
        <begin position="766"/>
        <end position="779"/>
    </location>
</feature>
<feature type="compositionally biased region" description="Polar residues" evidence="13">
    <location>
        <begin position="1079"/>
        <end position="1098"/>
    </location>
</feature>
<evidence type="ECO:0000256" key="13">
    <source>
        <dbReference type="SAM" id="MobiDB-lite"/>
    </source>
</evidence>
<dbReference type="PROSITE" id="PS51194">
    <property type="entry name" value="HELICASE_CTER"/>
    <property type="match status" value="1"/>
</dbReference>
<feature type="domain" description="Helicase ATP-binding" evidence="14">
    <location>
        <begin position="118"/>
        <end position="295"/>
    </location>
</feature>
<feature type="compositionally biased region" description="Low complexity" evidence="13">
    <location>
        <begin position="729"/>
        <end position="740"/>
    </location>
</feature>
<feature type="compositionally biased region" description="Basic and acidic residues" evidence="13">
    <location>
        <begin position="594"/>
        <end position="615"/>
    </location>
</feature>
<dbReference type="AlphaFoldDB" id="A0A8S1TSA5"/>
<organism evidence="17 18">
    <name type="scientific">Paramecium octaurelia</name>
    <dbReference type="NCBI Taxonomy" id="43137"/>
    <lineage>
        <taxon>Eukaryota</taxon>
        <taxon>Sar</taxon>
        <taxon>Alveolata</taxon>
        <taxon>Ciliophora</taxon>
        <taxon>Intramacronucleata</taxon>
        <taxon>Oligohymenophorea</taxon>
        <taxon>Peniculida</taxon>
        <taxon>Parameciidae</taxon>
        <taxon>Paramecium</taxon>
    </lineage>
</organism>
<comment type="similarity">
    <text evidence="2">Belongs to the DEAD box helicase family. DDX5/DBP2 subfamily.</text>
</comment>
<gene>
    <name evidence="17" type="ORF">POCTA_138.1.T0320254</name>
</gene>
<evidence type="ECO:0000313" key="18">
    <source>
        <dbReference type="Proteomes" id="UP000683925"/>
    </source>
</evidence>
<dbReference type="Pfam" id="PF00271">
    <property type="entry name" value="Helicase_C"/>
    <property type="match status" value="1"/>
</dbReference>
<evidence type="ECO:0000259" key="14">
    <source>
        <dbReference type="PROSITE" id="PS51192"/>
    </source>
</evidence>
<name>A0A8S1TSA5_PAROT</name>
<dbReference type="InterPro" id="IPR044742">
    <property type="entry name" value="DEAD/DEAH_RhlB"/>
</dbReference>
<feature type="compositionally biased region" description="Polar residues" evidence="13">
    <location>
        <begin position="805"/>
        <end position="822"/>
    </location>
</feature>
<dbReference type="CDD" id="cd18787">
    <property type="entry name" value="SF2_C_DEAD"/>
    <property type="match status" value="1"/>
</dbReference>
<dbReference type="GO" id="GO:0016787">
    <property type="term" value="F:hydrolase activity"/>
    <property type="evidence" value="ECO:0007669"/>
    <property type="project" value="UniProtKB-KW"/>
</dbReference>
<evidence type="ECO:0000256" key="7">
    <source>
        <dbReference type="ARBA" id="ARBA00022801"/>
    </source>
</evidence>
<evidence type="ECO:0000313" key="17">
    <source>
        <dbReference type="EMBL" id="CAD8156701.1"/>
    </source>
</evidence>
<dbReference type="GO" id="GO:0003724">
    <property type="term" value="F:RNA helicase activity"/>
    <property type="evidence" value="ECO:0007669"/>
    <property type="project" value="UniProtKB-EC"/>
</dbReference>
<feature type="region of interest" description="Disordered" evidence="13">
    <location>
        <begin position="566"/>
        <end position="585"/>
    </location>
</feature>
<sequence length="1112" mass="132613">MFRVNQNDDPNYDQFDPDNLDIEEVVRQRWKQSKGNLVGMQNNRLPSFRKRFIDPIVSQTRQVEEFLKENAISFKTPDGNLPVDPFLTWESIKLNQNIKNVIHELKFCKPTPIQSVVFPLILSGFDVIGIAETGSGKTFGYLLPGLIQLSGQNYPNNFRNQINGPEMLILAPTRELVMQITQQVQLFVRPGDVANAFGGQNRDLQAQQLRQNPSILVACPGRLKDFLDDGIVNLSKVTYLVIDEADRLLDMGFEDDVREIVSQIRQDRQTVFFSATWPKAVRNLSFDFCAESPVYVQVGRSNLTINKNIDQEIICLYNNEKLQTLLDILDQLKITDKVLIFAETRISCEKLSVDMTSEGYYAVALHGDKTQKQRDEIMSYYKKGDTKLLCATDLAQRGLDVSDITVVINYDFPKYIDDYIHRIGRTGRAGRRGRAFSFFSFERDTPQMARELLKLNNIHQMKFNYKLMEEIANGIKQFRDPNTLKGQIKYGTQLMTHQNNSKFRMPNLTQEERENLYMQSYQYDNLSNRNRQKYDQGQDYKKHHHGQYNNNRFQQKEENFYQQQFRNQGHHNQRRQQQQNNRPYQQYQQGELNEFQRQRRDDYLDPDRGYGRQENYRNQQSRFENHGYENQRPNYGQQNNQYENHRKFQDDRMDQNRQPTFQYPNKELQSSNMRDQQQDTRNQYRYDQSNNDYRAETDTYPGQSNQNYRRDVEFDQQTGYSNNFRDQKQQQNYRNQNDQYPYGSRQGFNNQRDNNGFQRNQHHNQRQQNHWNDNNNNQQGYPQRSNDQQFIRPSFSDNRRDKNFDYQNRTNQRNQQDVERTNQNYRQQRNYHLEQENDKFNSQYNDQQRQNSIRNFVDVSKPLIDEFQMKADQFQQPESIINPDFNNFKFNQAQSWDSQKNDHNQNLSQNIIVQPNQEQNRRSNANQEEPEKRVSLNTEQPTVNRFYDNQRPNPNIQVPQAKLEQQPFNQEIEQKQPQNNFFNQNSQNQSKFIDQQSNQNQVIGVDQKIHQSPKNYENQRQNNERPNFIQQQFQNNSRPSQNDYQSFNRNERIQDEQSDEDDNQIDFTRYSRQIEKEGQIQNQSEGSKSWNNSNQGQIQDLEKSNLESQAQY</sequence>
<dbReference type="InterPro" id="IPR014014">
    <property type="entry name" value="RNA_helicase_DEAD_Q_motif"/>
</dbReference>
<comment type="caution">
    <text evidence="17">The sequence shown here is derived from an EMBL/GenBank/DDBJ whole genome shotgun (WGS) entry which is preliminary data.</text>
</comment>
<proteinExistence type="inferred from homology"/>
<keyword evidence="7" id="KW-0378">Hydrolase</keyword>
<dbReference type="PANTHER" id="PTHR47958">
    <property type="entry name" value="ATP-DEPENDENT RNA HELICASE DBP3"/>
    <property type="match status" value="1"/>
</dbReference>
<evidence type="ECO:0000256" key="6">
    <source>
        <dbReference type="ARBA" id="ARBA00022741"/>
    </source>
</evidence>
<feature type="compositionally biased region" description="Polar residues" evidence="13">
    <location>
        <begin position="912"/>
        <end position="927"/>
    </location>
</feature>
<evidence type="ECO:0000256" key="12">
    <source>
        <dbReference type="PROSITE-ProRule" id="PRU00552"/>
    </source>
</evidence>
<reference evidence="17" key="1">
    <citation type="submission" date="2021-01" db="EMBL/GenBank/DDBJ databases">
        <authorList>
            <consortium name="Genoscope - CEA"/>
            <person name="William W."/>
        </authorList>
    </citation>
    <scope>NUCLEOTIDE SEQUENCE</scope>
</reference>
<evidence type="ECO:0000256" key="4">
    <source>
        <dbReference type="ARBA" id="ARBA00022517"/>
    </source>
</evidence>